<evidence type="ECO:0000256" key="23">
    <source>
        <dbReference type="ARBA" id="ARBA00044635"/>
    </source>
</evidence>
<evidence type="ECO:0000256" key="1">
    <source>
        <dbReference type="ARBA" id="ARBA00004279"/>
    </source>
</evidence>
<dbReference type="GO" id="GO:0160128">
    <property type="term" value="F:pH-gated monoatomic ion channel activity"/>
    <property type="evidence" value="ECO:0007669"/>
    <property type="project" value="UniProtKB-ARBA"/>
</dbReference>
<evidence type="ECO:0000256" key="2">
    <source>
        <dbReference type="ARBA" id="ARBA00004651"/>
    </source>
</evidence>
<dbReference type="PROSITE" id="PS01206">
    <property type="entry name" value="ASC"/>
    <property type="match status" value="1"/>
</dbReference>
<dbReference type="PRINTS" id="PR01078">
    <property type="entry name" value="AMINACHANNEL"/>
</dbReference>
<evidence type="ECO:0000256" key="15">
    <source>
        <dbReference type="ARBA" id="ARBA00023257"/>
    </source>
</evidence>
<evidence type="ECO:0000256" key="14">
    <source>
        <dbReference type="ARBA" id="ARBA00023201"/>
    </source>
</evidence>
<dbReference type="FunFam" id="1.10.287.820:FF:000001">
    <property type="entry name" value="acid-sensing ion channel 1 isoform X2"/>
    <property type="match status" value="1"/>
</dbReference>
<dbReference type="Pfam" id="PF00858">
    <property type="entry name" value="ASC"/>
    <property type="match status" value="1"/>
</dbReference>
<reference evidence="25" key="1">
    <citation type="submission" date="2025-08" db="UniProtKB">
        <authorList>
            <consortium name="Ensembl"/>
        </authorList>
    </citation>
    <scope>IDENTIFICATION</scope>
</reference>
<keyword evidence="7 24" id="KW-1133">Transmembrane helix</keyword>
<keyword evidence="12" id="KW-1015">Disulfide bond</keyword>
<evidence type="ECO:0000256" key="20">
    <source>
        <dbReference type="ARBA" id="ARBA00036239"/>
    </source>
</evidence>
<dbReference type="FunFam" id="1.10.287.770:FF:000001">
    <property type="entry name" value="Acid-sensing ion channel subunit 1"/>
    <property type="match status" value="1"/>
</dbReference>
<comment type="catalytic activity">
    <reaction evidence="21">
        <text>Ca(2+)(in) = Ca(2+)(out)</text>
        <dbReference type="Rhea" id="RHEA:29671"/>
        <dbReference type="ChEBI" id="CHEBI:29108"/>
    </reaction>
</comment>
<dbReference type="FunFam" id="1.10.3590.10:FF:000001">
    <property type="entry name" value="acid-sensing ion channel 1 isoform X2"/>
    <property type="match status" value="1"/>
</dbReference>
<proteinExistence type="inferred from homology"/>
<evidence type="ECO:0000256" key="24">
    <source>
        <dbReference type="SAM" id="Phobius"/>
    </source>
</evidence>
<evidence type="ECO:0000256" key="4">
    <source>
        <dbReference type="ARBA" id="ARBA00022461"/>
    </source>
</evidence>
<evidence type="ECO:0000256" key="11">
    <source>
        <dbReference type="ARBA" id="ARBA00023136"/>
    </source>
</evidence>
<dbReference type="InterPro" id="IPR020903">
    <property type="entry name" value="ENaC_CS"/>
</dbReference>
<evidence type="ECO:0000256" key="18">
    <source>
        <dbReference type="ARBA" id="ARBA00034100"/>
    </source>
</evidence>
<feature type="transmembrane region" description="Helical" evidence="24">
    <location>
        <begin position="45"/>
        <end position="63"/>
    </location>
</feature>
<keyword evidence="13" id="KW-0325">Glycoprotein</keyword>
<dbReference type="InterPro" id="IPR001873">
    <property type="entry name" value="ENaC"/>
</dbReference>
<evidence type="ECO:0000256" key="22">
    <source>
        <dbReference type="ARBA" id="ARBA00038517"/>
    </source>
</evidence>
<dbReference type="Gene3D" id="1.10.287.770">
    <property type="entry name" value="YojJ-like"/>
    <property type="match status" value="2"/>
</dbReference>
<evidence type="ECO:0000256" key="3">
    <source>
        <dbReference type="ARBA" id="ARBA00022448"/>
    </source>
</evidence>
<keyword evidence="17" id="KW-0407">Ion channel</keyword>
<keyword evidence="9" id="KW-0915">Sodium</keyword>
<evidence type="ECO:0000256" key="8">
    <source>
        <dbReference type="ARBA" id="ARBA00023018"/>
    </source>
</evidence>
<evidence type="ECO:0000256" key="5">
    <source>
        <dbReference type="ARBA" id="ARBA00022475"/>
    </source>
</evidence>
<protein>
    <submittedName>
        <fullName evidence="25">Acid sensing ion channel subunit 1</fullName>
    </submittedName>
</protein>
<name>A0A8C3GQH2_CAIMO</name>
<organism evidence="25 26">
    <name type="scientific">Cairina moschata</name>
    <name type="common">Muscovy duck</name>
    <dbReference type="NCBI Taxonomy" id="8855"/>
    <lineage>
        <taxon>Eukaryota</taxon>
        <taxon>Metazoa</taxon>
        <taxon>Chordata</taxon>
        <taxon>Craniata</taxon>
        <taxon>Vertebrata</taxon>
        <taxon>Euteleostomi</taxon>
        <taxon>Archelosauria</taxon>
        <taxon>Archosauria</taxon>
        <taxon>Dinosauria</taxon>
        <taxon>Saurischia</taxon>
        <taxon>Theropoda</taxon>
        <taxon>Coelurosauria</taxon>
        <taxon>Aves</taxon>
        <taxon>Neognathae</taxon>
        <taxon>Galloanserae</taxon>
        <taxon>Anseriformes</taxon>
        <taxon>Anatidae</taxon>
        <taxon>Anatinae</taxon>
        <taxon>Cairina</taxon>
    </lineage>
</organism>
<keyword evidence="26" id="KW-1185">Reference proteome</keyword>
<dbReference type="PANTHER" id="PTHR11690">
    <property type="entry name" value="AMILORIDE-SENSITIVE SODIUM CHANNEL-RELATED"/>
    <property type="match status" value="1"/>
</dbReference>
<evidence type="ECO:0000256" key="19">
    <source>
        <dbReference type="ARBA" id="ARBA00034430"/>
    </source>
</evidence>
<dbReference type="GO" id="GO:0045211">
    <property type="term" value="C:postsynaptic membrane"/>
    <property type="evidence" value="ECO:0007669"/>
    <property type="project" value="UniProtKB-SubCell"/>
</dbReference>
<dbReference type="Gene3D" id="1.10.3590.10">
    <property type="entry name" value="acid-sensing ion channel 1 domain"/>
    <property type="match status" value="2"/>
</dbReference>
<comment type="similarity">
    <text evidence="22">Belongs to the amiloride-sensitive sodium channel (TC 1.A.6) family. ASIC1 subfamily.</text>
</comment>
<comment type="catalytic activity">
    <reaction evidence="23">
        <text>Li(+)(in) = Li(+)(out)</text>
        <dbReference type="Rhea" id="RHEA:78551"/>
        <dbReference type="ChEBI" id="CHEBI:49713"/>
    </reaction>
</comment>
<accession>A0A8C3GQH2</accession>
<dbReference type="Gene3D" id="1.10.287.820">
    <property type="entry name" value="Acid-sensing ion channel domain"/>
    <property type="match status" value="1"/>
</dbReference>
<evidence type="ECO:0000256" key="17">
    <source>
        <dbReference type="ARBA" id="ARBA00023303"/>
    </source>
</evidence>
<keyword evidence="3" id="KW-0813">Transport</keyword>
<dbReference type="PANTHER" id="PTHR11690:SF170">
    <property type="entry name" value="ACID-SENSING ION CHANNEL 1"/>
    <property type="match status" value="1"/>
</dbReference>
<comment type="catalytic activity">
    <reaction evidence="19">
        <text>K(+)(in) = K(+)(out)</text>
        <dbReference type="Rhea" id="RHEA:29463"/>
        <dbReference type="ChEBI" id="CHEBI:29103"/>
    </reaction>
</comment>
<dbReference type="Proteomes" id="UP000694556">
    <property type="component" value="Unassembled WGS sequence"/>
</dbReference>
<dbReference type="Ensembl" id="ENSCMMT00000029437.1">
    <property type="protein sequence ID" value="ENSCMMP00000026965.1"/>
    <property type="gene ID" value="ENSCMMG00000016545.1"/>
</dbReference>
<evidence type="ECO:0000313" key="26">
    <source>
        <dbReference type="Proteomes" id="UP000694556"/>
    </source>
</evidence>
<comment type="catalytic activity">
    <reaction evidence="20">
        <text>Na(+)(in) = Na(+)(out)</text>
        <dbReference type="Rhea" id="RHEA:34963"/>
        <dbReference type="ChEBI" id="CHEBI:29101"/>
    </reaction>
</comment>
<evidence type="ECO:0000256" key="6">
    <source>
        <dbReference type="ARBA" id="ARBA00022692"/>
    </source>
</evidence>
<keyword evidence="15" id="KW-0628">Postsynaptic cell membrane</keyword>
<evidence type="ECO:0000313" key="25">
    <source>
        <dbReference type="Ensembl" id="ENSCMMP00000026965.1"/>
    </source>
</evidence>
<evidence type="ECO:0000256" key="13">
    <source>
        <dbReference type="ARBA" id="ARBA00023180"/>
    </source>
</evidence>
<dbReference type="InterPro" id="IPR004724">
    <property type="entry name" value="ENaC_chordates"/>
</dbReference>
<dbReference type="FunFam" id="1.10.3590.10:FF:000002">
    <property type="entry name" value="acid-sensing ion channel 1 isoform X2"/>
    <property type="match status" value="1"/>
</dbReference>
<dbReference type="NCBIfam" id="TIGR00859">
    <property type="entry name" value="ENaC"/>
    <property type="match status" value="1"/>
</dbReference>
<sequence length="531" mass="59824">MMDLKVDEEEVDSGQPVSIQAFASSSTLHGLSHIFSYERLSLKRVVWALCFLGSLALLALVCTNRIQYYFLYPHVTKLDEVAATRLTFPAVTFCNLNEFRFSRVTKNDLYHAGELLALLNNRYEIPDTQTADEKQMEILQDKANFRNFKPKPFNMLEFYDRAGHDIREMLLSCFFRGEQCTPEDFKVVFTRYGKCYTFNAGQDGKPRLITMKGGTGNGLEIMLDIQQDEYLPVWGETDETSFEAGIKVQIHSQDEPPLIDQLGFGVAPGFQTFVSCQEQRLIYLPPPWGDCKAVAGDSEFYDTYSITACRIDCETRYLVENCNCRMVHMPGDAPYCTPEQYKECADPALDFLVEKDNEYCVCEMPCNVTRYGKELSMVKIPSKASAKYLAKKYNKSEQYIGENILVLDIFFEALNYETIEQKKAYEVAGLLGDIGGQMGLFIGASILTVLELFDYAYEVSTSAIPWLRGGLRYAGTPKCSPPVPSVPPGLAQPHPPLGTTFPRGWQSPLWGAGPFPAPWARGRAICEPAWS</sequence>
<keyword evidence="16" id="KW-0966">Cell projection</keyword>
<keyword evidence="4" id="KW-0894">Sodium channel</keyword>
<dbReference type="GO" id="GO:0015280">
    <property type="term" value="F:ligand-gated sodium channel activity"/>
    <property type="evidence" value="ECO:0007669"/>
    <property type="project" value="InterPro"/>
</dbReference>
<dbReference type="AlphaFoldDB" id="A0A8C3GQH2"/>
<comment type="subcellular location">
    <subcellularLocation>
        <location evidence="2">Cell membrane</location>
        <topology evidence="2">Multi-pass membrane protein</topology>
    </subcellularLocation>
    <subcellularLocation>
        <location evidence="1">Cell projection</location>
        <location evidence="1">Dendrite</location>
    </subcellularLocation>
    <subcellularLocation>
        <location evidence="18">Postsynaptic cell membrane</location>
    </subcellularLocation>
</comment>
<evidence type="ECO:0000256" key="9">
    <source>
        <dbReference type="ARBA" id="ARBA00023053"/>
    </source>
</evidence>
<evidence type="ECO:0000256" key="16">
    <source>
        <dbReference type="ARBA" id="ARBA00023273"/>
    </source>
</evidence>
<evidence type="ECO:0000256" key="7">
    <source>
        <dbReference type="ARBA" id="ARBA00022989"/>
    </source>
</evidence>
<keyword evidence="10" id="KW-0406">Ion transport</keyword>
<keyword evidence="5" id="KW-1003">Cell membrane</keyword>
<evidence type="ECO:0000256" key="12">
    <source>
        <dbReference type="ARBA" id="ARBA00023157"/>
    </source>
</evidence>
<keyword evidence="6 24" id="KW-0812">Transmembrane</keyword>
<dbReference type="GO" id="GO:0030425">
    <property type="term" value="C:dendrite"/>
    <property type="evidence" value="ECO:0007669"/>
    <property type="project" value="UniProtKB-SubCell"/>
</dbReference>
<reference evidence="25" key="2">
    <citation type="submission" date="2025-09" db="UniProtKB">
        <authorList>
            <consortium name="Ensembl"/>
        </authorList>
    </citation>
    <scope>IDENTIFICATION</scope>
</reference>
<keyword evidence="8" id="KW-0770">Synapse</keyword>
<evidence type="ECO:0000256" key="21">
    <source>
        <dbReference type="ARBA" id="ARBA00036634"/>
    </source>
</evidence>
<keyword evidence="14" id="KW-0739">Sodium transport</keyword>
<keyword evidence="11 24" id="KW-0472">Membrane</keyword>
<evidence type="ECO:0000256" key="10">
    <source>
        <dbReference type="ARBA" id="ARBA00023065"/>
    </source>
</evidence>